<gene>
    <name evidence="9" type="ORF">KEU06_20525</name>
</gene>
<feature type="transmembrane region" description="Helical" evidence="7">
    <location>
        <begin position="201"/>
        <end position="226"/>
    </location>
</feature>
<keyword evidence="6 7" id="KW-0472">Membrane</keyword>
<name>A0A942E5N6_9HYPH</name>
<evidence type="ECO:0000256" key="7">
    <source>
        <dbReference type="RuleBase" id="RU363032"/>
    </source>
</evidence>
<evidence type="ECO:0000256" key="6">
    <source>
        <dbReference type="ARBA" id="ARBA00023136"/>
    </source>
</evidence>
<evidence type="ECO:0000256" key="4">
    <source>
        <dbReference type="ARBA" id="ARBA00022692"/>
    </source>
</evidence>
<feature type="transmembrane region" description="Helical" evidence="7">
    <location>
        <begin position="12"/>
        <end position="34"/>
    </location>
</feature>
<evidence type="ECO:0000256" key="2">
    <source>
        <dbReference type="ARBA" id="ARBA00022448"/>
    </source>
</evidence>
<dbReference type="GO" id="GO:0055085">
    <property type="term" value="P:transmembrane transport"/>
    <property type="evidence" value="ECO:0007669"/>
    <property type="project" value="InterPro"/>
</dbReference>
<dbReference type="InterPro" id="IPR000515">
    <property type="entry name" value="MetI-like"/>
</dbReference>
<evidence type="ECO:0000313" key="9">
    <source>
        <dbReference type="EMBL" id="MBS3651000.1"/>
    </source>
</evidence>
<keyword evidence="10" id="KW-1185">Reference proteome</keyword>
<reference evidence="9" key="1">
    <citation type="submission" date="2021-04" db="EMBL/GenBank/DDBJ databases">
        <title>Pseudaminobacter soli sp. nov., isolated from paddy soil contaminated by heavy metals.</title>
        <authorList>
            <person name="Zhang K."/>
        </authorList>
    </citation>
    <scope>NUCLEOTIDE SEQUENCE</scope>
    <source>
        <strain evidence="9">19-2017</strain>
    </source>
</reference>
<feature type="transmembrane region" description="Helical" evidence="7">
    <location>
        <begin position="107"/>
        <end position="128"/>
    </location>
</feature>
<dbReference type="SUPFAM" id="SSF161098">
    <property type="entry name" value="MetI-like"/>
    <property type="match status" value="1"/>
</dbReference>
<dbReference type="CDD" id="cd06261">
    <property type="entry name" value="TM_PBP2"/>
    <property type="match status" value="1"/>
</dbReference>
<sequence length="294" mass="32883">MPKLWQRNQSWLTPVILLLLPVGLFALMIVIPIVQSIWTSFYDWDGTGEATWIGLANYQELFDDPQFFVSLKNNVIWILMFLLAPVFGLALALFLNQPLKELRFIKAVFFLPLVLAPVIIGVVFTWFYDPTFGILAIVFRFFGFEPIAILSDENFVTFGIIAAALWAQIAFCLVLFLAGLSQLDAELIAAGRIDGASGWSLLRYVVLPQLRSVSFVATIITVIGSLRNFDLISVMTQGGPYGSSTVLAYQMFDATIFSYRAGYGAAIATVLFLIMTVWIAVFLWYTLRKEAKVG</sequence>
<comment type="similarity">
    <text evidence="7">Belongs to the binding-protein-dependent transport system permease family.</text>
</comment>
<dbReference type="InterPro" id="IPR035906">
    <property type="entry name" value="MetI-like_sf"/>
</dbReference>
<feature type="transmembrane region" description="Helical" evidence="7">
    <location>
        <begin position="158"/>
        <end position="181"/>
    </location>
</feature>
<accession>A0A942E5N6</accession>
<comment type="caution">
    <text evidence="9">The sequence shown here is derived from an EMBL/GenBank/DDBJ whole genome shotgun (WGS) entry which is preliminary data.</text>
</comment>
<evidence type="ECO:0000256" key="5">
    <source>
        <dbReference type="ARBA" id="ARBA00022989"/>
    </source>
</evidence>
<dbReference type="EMBL" id="JAGWCR010000011">
    <property type="protein sequence ID" value="MBS3651000.1"/>
    <property type="molecule type" value="Genomic_DNA"/>
</dbReference>
<dbReference type="PANTHER" id="PTHR30193">
    <property type="entry name" value="ABC TRANSPORTER PERMEASE PROTEIN"/>
    <property type="match status" value="1"/>
</dbReference>
<dbReference type="GO" id="GO:0005886">
    <property type="term" value="C:plasma membrane"/>
    <property type="evidence" value="ECO:0007669"/>
    <property type="project" value="UniProtKB-SubCell"/>
</dbReference>
<dbReference type="AlphaFoldDB" id="A0A942E5N6"/>
<keyword evidence="5 7" id="KW-1133">Transmembrane helix</keyword>
<dbReference type="RefSeq" id="WP_188256548.1">
    <property type="nucleotide sequence ID" value="NZ_JABVCF010000011.1"/>
</dbReference>
<dbReference type="PROSITE" id="PS50928">
    <property type="entry name" value="ABC_TM1"/>
    <property type="match status" value="1"/>
</dbReference>
<dbReference type="InterPro" id="IPR051393">
    <property type="entry name" value="ABC_transporter_permease"/>
</dbReference>
<dbReference type="Pfam" id="PF00528">
    <property type="entry name" value="BPD_transp_1"/>
    <property type="match status" value="1"/>
</dbReference>
<evidence type="ECO:0000259" key="8">
    <source>
        <dbReference type="PROSITE" id="PS50928"/>
    </source>
</evidence>
<proteinExistence type="inferred from homology"/>
<comment type="subcellular location">
    <subcellularLocation>
        <location evidence="1 7">Cell membrane</location>
        <topology evidence="1 7">Multi-pass membrane protein</topology>
    </subcellularLocation>
</comment>
<keyword evidence="4 7" id="KW-0812">Transmembrane</keyword>
<evidence type="ECO:0000313" key="10">
    <source>
        <dbReference type="Proteomes" id="UP000680348"/>
    </source>
</evidence>
<protein>
    <submittedName>
        <fullName evidence="9">Sugar ABC transporter permease</fullName>
    </submittedName>
</protein>
<evidence type="ECO:0000256" key="1">
    <source>
        <dbReference type="ARBA" id="ARBA00004651"/>
    </source>
</evidence>
<dbReference type="PANTHER" id="PTHR30193:SF42">
    <property type="entry name" value="ABC TRANSPORTER PERMEASE PROTEIN"/>
    <property type="match status" value="1"/>
</dbReference>
<evidence type="ECO:0000256" key="3">
    <source>
        <dbReference type="ARBA" id="ARBA00022475"/>
    </source>
</evidence>
<dbReference type="Proteomes" id="UP000680348">
    <property type="component" value="Unassembled WGS sequence"/>
</dbReference>
<feature type="transmembrane region" description="Helical" evidence="7">
    <location>
        <begin position="265"/>
        <end position="287"/>
    </location>
</feature>
<organism evidence="9 10">
    <name type="scientific">Pseudaminobacter soli</name>
    <name type="common">ex Zhang et al. 2022</name>
    <dbReference type="NCBI Taxonomy" id="2831468"/>
    <lineage>
        <taxon>Bacteria</taxon>
        <taxon>Pseudomonadati</taxon>
        <taxon>Pseudomonadota</taxon>
        <taxon>Alphaproteobacteria</taxon>
        <taxon>Hyphomicrobiales</taxon>
        <taxon>Phyllobacteriaceae</taxon>
        <taxon>Pseudaminobacter</taxon>
    </lineage>
</organism>
<keyword evidence="2 7" id="KW-0813">Transport</keyword>
<feature type="domain" description="ABC transmembrane type-1" evidence="8">
    <location>
        <begin position="70"/>
        <end position="284"/>
    </location>
</feature>
<keyword evidence="3" id="KW-1003">Cell membrane</keyword>
<feature type="transmembrane region" description="Helical" evidence="7">
    <location>
        <begin position="75"/>
        <end position="95"/>
    </location>
</feature>
<dbReference type="Gene3D" id="1.10.3720.10">
    <property type="entry name" value="MetI-like"/>
    <property type="match status" value="1"/>
</dbReference>